<dbReference type="Gene3D" id="1.10.10.10">
    <property type="entry name" value="Winged helix-like DNA-binding domain superfamily/Winged helix DNA-binding domain"/>
    <property type="match status" value="1"/>
</dbReference>
<dbReference type="SUPFAM" id="SSF46785">
    <property type="entry name" value="Winged helix' DNA-binding domain"/>
    <property type="match status" value="1"/>
</dbReference>
<evidence type="ECO:0000256" key="3">
    <source>
        <dbReference type="ARBA" id="ARBA00023163"/>
    </source>
</evidence>
<dbReference type="Pfam" id="PF01037">
    <property type="entry name" value="AsnC_trans_reg"/>
    <property type="match status" value="1"/>
</dbReference>
<keyword evidence="6" id="KW-1185">Reference proteome</keyword>
<dbReference type="InterPro" id="IPR011008">
    <property type="entry name" value="Dimeric_a/b-barrel"/>
</dbReference>
<dbReference type="AlphaFoldDB" id="A0A8J7M6C0"/>
<dbReference type="Pfam" id="PF13412">
    <property type="entry name" value="HTH_24"/>
    <property type="match status" value="1"/>
</dbReference>
<feature type="domain" description="HTH asnC-type" evidence="4">
    <location>
        <begin position="21"/>
        <end position="82"/>
    </location>
</feature>
<dbReference type="GO" id="GO:0005829">
    <property type="term" value="C:cytosol"/>
    <property type="evidence" value="ECO:0007669"/>
    <property type="project" value="TreeGrafter"/>
</dbReference>
<dbReference type="Gene3D" id="3.30.70.920">
    <property type="match status" value="1"/>
</dbReference>
<keyword evidence="2" id="KW-0238">DNA-binding</keyword>
<dbReference type="InterPro" id="IPR019888">
    <property type="entry name" value="Tscrpt_reg_AsnC-like"/>
</dbReference>
<proteinExistence type="predicted"/>
<dbReference type="InterPro" id="IPR019885">
    <property type="entry name" value="Tscrpt_reg_HTH_AsnC-type_CS"/>
</dbReference>
<comment type="caution">
    <text evidence="5">The sequence shown here is derived from an EMBL/GenBank/DDBJ whole genome shotgun (WGS) entry which is preliminary data.</text>
</comment>
<dbReference type="PROSITE" id="PS00519">
    <property type="entry name" value="HTH_ASNC_1"/>
    <property type="match status" value="1"/>
</dbReference>
<dbReference type="EMBL" id="JAEHHL010000004">
    <property type="protein sequence ID" value="MBK0399164.1"/>
    <property type="molecule type" value="Genomic_DNA"/>
</dbReference>
<evidence type="ECO:0000256" key="1">
    <source>
        <dbReference type="ARBA" id="ARBA00023015"/>
    </source>
</evidence>
<evidence type="ECO:0000313" key="5">
    <source>
        <dbReference type="EMBL" id="MBK0399164.1"/>
    </source>
</evidence>
<gene>
    <name evidence="5" type="ORF">H0I76_08185</name>
</gene>
<dbReference type="InterPro" id="IPR019887">
    <property type="entry name" value="Tscrpt_reg_AsnC/Lrp_C"/>
</dbReference>
<keyword evidence="1" id="KW-0805">Transcription regulation</keyword>
<dbReference type="Proteomes" id="UP000655420">
    <property type="component" value="Unassembled WGS sequence"/>
</dbReference>
<dbReference type="InterPro" id="IPR000485">
    <property type="entry name" value="AsnC-type_HTH_dom"/>
</dbReference>
<dbReference type="PANTHER" id="PTHR30154">
    <property type="entry name" value="LEUCINE-RESPONSIVE REGULATORY PROTEIN"/>
    <property type="match status" value="1"/>
</dbReference>
<dbReference type="PANTHER" id="PTHR30154:SF34">
    <property type="entry name" value="TRANSCRIPTIONAL REGULATOR AZLB"/>
    <property type="match status" value="1"/>
</dbReference>
<reference evidence="5" key="1">
    <citation type="submission" date="2020-12" db="EMBL/GenBank/DDBJ databases">
        <title>Bacterial taxonomy.</title>
        <authorList>
            <person name="Pan X."/>
        </authorList>
    </citation>
    <scope>NUCLEOTIDE SEQUENCE</scope>
    <source>
        <strain evidence="5">M0105</strain>
    </source>
</reference>
<protein>
    <submittedName>
        <fullName evidence="5">Lrp/AsnC family transcriptional regulator</fullName>
    </submittedName>
</protein>
<dbReference type="InterPro" id="IPR036388">
    <property type="entry name" value="WH-like_DNA-bd_sf"/>
</dbReference>
<dbReference type="GO" id="GO:0043200">
    <property type="term" value="P:response to amino acid"/>
    <property type="evidence" value="ECO:0007669"/>
    <property type="project" value="TreeGrafter"/>
</dbReference>
<dbReference type="InterPro" id="IPR036390">
    <property type="entry name" value="WH_DNA-bd_sf"/>
</dbReference>
<evidence type="ECO:0000313" key="6">
    <source>
        <dbReference type="Proteomes" id="UP000655420"/>
    </source>
</evidence>
<sequence>MIGNSCHGIRRLEHVVPELRLDAIDVKILALLQERADIPNVELADAVGLSPSPCLRRVRLLEEAGIIRRRVTLLEPRAVDLSVNVFVSVTLEKQVEERLQEFETAVRRRPEVMECYLMTGQSDYLLRVAVPDLDAYERFLKNHLTRIPGVASIKSSFALKQVQYRTALPLGHIDT</sequence>
<dbReference type="SMART" id="SM00344">
    <property type="entry name" value="HTH_ASNC"/>
    <property type="match status" value="1"/>
</dbReference>
<evidence type="ECO:0000256" key="2">
    <source>
        <dbReference type="ARBA" id="ARBA00023125"/>
    </source>
</evidence>
<dbReference type="PRINTS" id="PR00033">
    <property type="entry name" value="HTHASNC"/>
</dbReference>
<name>A0A8J7M6C0_9RHOB</name>
<dbReference type="GO" id="GO:0043565">
    <property type="term" value="F:sequence-specific DNA binding"/>
    <property type="evidence" value="ECO:0007669"/>
    <property type="project" value="InterPro"/>
</dbReference>
<dbReference type="SUPFAM" id="SSF54909">
    <property type="entry name" value="Dimeric alpha+beta barrel"/>
    <property type="match status" value="1"/>
</dbReference>
<dbReference type="CDD" id="cd00090">
    <property type="entry name" value="HTH_ARSR"/>
    <property type="match status" value="1"/>
</dbReference>
<evidence type="ECO:0000259" key="4">
    <source>
        <dbReference type="PROSITE" id="PS50956"/>
    </source>
</evidence>
<keyword evidence="3" id="KW-0804">Transcription</keyword>
<accession>A0A8J7M6C0</accession>
<dbReference type="PROSITE" id="PS50956">
    <property type="entry name" value="HTH_ASNC_2"/>
    <property type="match status" value="1"/>
</dbReference>
<organism evidence="5 6">
    <name type="scientific">Thermohalobaculum xanthum</name>
    <dbReference type="NCBI Taxonomy" id="2753746"/>
    <lineage>
        <taxon>Bacteria</taxon>
        <taxon>Pseudomonadati</taxon>
        <taxon>Pseudomonadota</taxon>
        <taxon>Alphaproteobacteria</taxon>
        <taxon>Rhodobacterales</taxon>
        <taxon>Paracoccaceae</taxon>
        <taxon>Thermohalobaculum</taxon>
    </lineage>
</organism>
<dbReference type="GO" id="GO:0006355">
    <property type="term" value="P:regulation of DNA-templated transcription"/>
    <property type="evidence" value="ECO:0007669"/>
    <property type="project" value="UniProtKB-ARBA"/>
</dbReference>
<dbReference type="InterPro" id="IPR011991">
    <property type="entry name" value="ArsR-like_HTH"/>
</dbReference>